<protein>
    <submittedName>
        <fullName evidence="4">AAA family ATPase</fullName>
    </submittedName>
</protein>
<gene>
    <name evidence="4" type="ORF">PP769_19415</name>
</gene>
<dbReference type="InterPro" id="IPR052026">
    <property type="entry name" value="ExeA_AAA_ATPase_DNA-bind"/>
</dbReference>
<feature type="compositionally biased region" description="Basic and acidic residues" evidence="1">
    <location>
        <begin position="374"/>
        <end position="384"/>
    </location>
</feature>
<dbReference type="InterPro" id="IPR036779">
    <property type="entry name" value="LysM_dom_sf"/>
</dbReference>
<dbReference type="PANTHER" id="PTHR35894:SF1">
    <property type="entry name" value="PHOSPHORIBULOKINASE _ URIDINE KINASE FAMILY"/>
    <property type="match status" value="1"/>
</dbReference>
<dbReference type="PANTHER" id="PTHR35894">
    <property type="entry name" value="GENERAL SECRETION PATHWAY PROTEIN A-RELATED"/>
    <property type="match status" value="1"/>
</dbReference>
<evidence type="ECO:0000259" key="3">
    <source>
        <dbReference type="PROSITE" id="PS51782"/>
    </source>
</evidence>
<feature type="transmembrane region" description="Helical" evidence="2">
    <location>
        <begin position="277"/>
        <end position="299"/>
    </location>
</feature>
<dbReference type="CDD" id="cd00118">
    <property type="entry name" value="LysM"/>
    <property type="match status" value="1"/>
</dbReference>
<keyword evidence="2" id="KW-0472">Membrane</keyword>
<keyword evidence="2" id="KW-0812">Transmembrane</keyword>
<organism evidence="4 5">
    <name type="scientific">Candidatus Nitrospira allomarina</name>
    <dbReference type="NCBI Taxonomy" id="3020900"/>
    <lineage>
        <taxon>Bacteria</taxon>
        <taxon>Pseudomonadati</taxon>
        <taxon>Nitrospirota</taxon>
        <taxon>Nitrospiria</taxon>
        <taxon>Nitrospirales</taxon>
        <taxon>Nitrospiraceae</taxon>
        <taxon>Nitrospira</taxon>
    </lineage>
</organism>
<proteinExistence type="predicted"/>
<evidence type="ECO:0000313" key="5">
    <source>
        <dbReference type="Proteomes" id="UP001302719"/>
    </source>
</evidence>
<keyword evidence="2" id="KW-1133">Transmembrane helix</keyword>
<accession>A0AA96GB65</accession>
<feature type="region of interest" description="Disordered" evidence="1">
    <location>
        <begin position="374"/>
        <end position="400"/>
    </location>
</feature>
<dbReference type="Gene3D" id="3.10.350.10">
    <property type="entry name" value="LysM domain"/>
    <property type="match status" value="1"/>
</dbReference>
<dbReference type="SUPFAM" id="SSF52540">
    <property type="entry name" value="P-loop containing nucleoside triphosphate hydrolases"/>
    <property type="match status" value="1"/>
</dbReference>
<dbReference type="Gene3D" id="3.40.50.300">
    <property type="entry name" value="P-loop containing nucleotide triphosphate hydrolases"/>
    <property type="match status" value="1"/>
</dbReference>
<dbReference type="InterPro" id="IPR049945">
    <property type="entry name" value="AAA_22"/>
</dbReference>
<dbReference type="PROSITE" id="PS51782">
    <property type="entry name" value="LYSM"/>
    <property type="match status" value="1"/>
</dbReference>
<dbReference type="Proteomes" id="UP001302719">
    <property type="component" value="Chromosome"/>
</dbReference>
<feature type="compositionally biased region" description="Polar residues" evidence="1">
    <location>
        <begin position="387"/>
        <end position="397"/>
    </location>
</feature>
<evidence type="ECO:0000256" key="1">
    <source>
        <dbReference type="SAM" id="MobiDB-lite"/>
    </source>
</evidence>
<dbReference type="AlphaFoldDB" id="A0AA96GB65"/>
<dbReference type="SMART" id="SM00257">
    <property type="entry name" value="LysM"/>
    <property type="match status" value="1"/>
</dbReference>
<dbReference type="KEGG" id="nall:PP769_19415"/>
<dbReference type="EMBL" id="CP116967">
    <property type="protein sequence ID" value="WNM58112.1"/>
    <property type="molecule type" value="Genomic_DNA"/>
</dbReference>
<sequence>MYLAFYGLKKEPFHTTPDPNFLYLSPSHKEAMGAIIYGIERRKGFVAIYGEVGVGKTTIIRAYLEKTSDRKQKTVYILNPVLSFHGLLTDIFRSLDLVPSHEDSAEMVNQLQEALIQEYRSDSTVVLVIDEAQNMPVKTLEQLRLLSNLETSTDKLIQIVLIGQPELTALLNHPTLKSLNQRIALRATIHPLQPKESQAYIEHRVALSSTTGAPLFTQGAMKLIIREAQGIPRRINILCDNALITGYGRQQKPVSVSEVREILADLDGSRSSYLMKWAVGVAVIILLAIGAFLLSPIFLPGTVGVSQIGLSERDSQNARATSSEKMSEENIGQIEEQSIPMASSVSQIERPIPHADKGGVDSGLTKKSVEKVIETSKSDGKLRDQTGVASKPSQGSPITRAVKEGDNLSQIANEAYGSSSRQYVEWLRRHNPQISDPDIILPGQKIVLPEYVKE</sequence>
<name>A0AA96GB65_9BACT</name>
<dbReference type="Pfam" id="PF01476">
    <property type="entry name" value="LysM"/>
    <property type="match status" value="1"/>
</dbReference>
<feature type="domain" description="LysM" evidence="3">
    <location>
        <begin position="398"/>
        <end position="448"/>
    </location>
</feature>
<dbReference type="RefSeq" id="WP_312643465.1">
    <property type="nucleotide sequence ID" value="NZ_CP116967.1"/>
</dbReference>
<dbReference type="SMART" id="SM00382">
    <property type="entry name" value="AAA"/>
    <property type="match status" value="1"/>
</dbReference>
<dbReference type="InterPro" id="IPR003593">
    <property type="entry name" value="AAA+_ATPase"/>
</dbReference>
<keyword evidence="5" id="KW-1185">Reference proteome</keyword>
<dbReference type="Pfam" id="PF13401">
    <property type="entry name" value="AAA_22"/>
    <property type="match status" value="1"/>
</dbReference>
<evidence type="ECO:0000256" key="2">
    <source>
        <dbReference type="SAM" id="Phobius"/>
    </source>
</evidence>
<dbReference type="GO" id="GO:0016887">
    <property type="term" value="F:ATP hydrolysis activity"/>
    <property type="evidence" value="ECO:0007669"/>
    <property type="project" value="InterPro"/>
</dbReference>
<dbReference type="InterPro" id="IPR018392">
    <property type="entry name" value="LysM"/>
</dbReference>
<dbReference type="InterPro" id="IPR027417">
    <property type="entry name" value="P-loop_NTPase"/>
</dbReference>
<dbReference type="CDD" id="cd00009">
    <property type="entry name" value="AAA"/>
    <property type="match status" value="1"/>
</dbReference>
<reference evidence="4 5" key="1">
    <citation type="submission" date="2023-01" db="EMBL/GenBank/DDBJ databases">
        <title>Cultivation and genomic characterization of new, ubiquitous marine nitrite-oxidizing bacteria from the Nitrospirales.</title>
        <authorList>
            <person name="Mueller A.J."/>
            <person name="Daebeler A."/>
            <person name="Herbold C.W."/>
            <person name="Kirkegaard R.H."/>
            <person name="Daims H."/>
        </authorList>
    </citation>
    <scope>NUCLEOTIDE SEQUENCE [LARGE SCALE GENOMIC DNA]</scope>
    <source>
        <strain evidence="4 5">VA</strain>
    </source>
</reference>
<evidence type="ECO:0000313" key="4">
    <source>
        <dbReference type="EMBL" id="WNM58112.1"/>
    </source>
</evidence>